<evidence type="ECO:0000313" key="2">
    <source>
        <dbReference type="EMBL" id="OUI85379.1"/>
    </source>
</evidence>
<organism evidence="2 3">
    <name type="scientific">Acetobacter orientalis</name>
    <dbReference type="NCBI Taxonomy" id="146474"/>
    <lineage>
        <taxon>Bacteria</taxon>
        <taxon>Pseudomonadati</taxon>
        <taxon>Pseudomonadota</taxon>
        <taxon>Alphaproteobacteria</taxon>
        <taxon>Acetobacterales</taxon>
        <taxon>Acetobacteraceae</taxon>
        <taxon>Acetobacter</taxon>
    </lineage>
</organism>
<gene>
    <name evidence="2" type="ORF">HK12_03395</name>
</gene>
<reference evidence="2 3" key="1">
    <citation type="submission" date="2014-06" db="EMBL/GenBank/DDBJ databases">
        <authorList>
            <person name="Ju J."/>
            <person name="Zhang J."/>
        </authorList>
    </citation>
    <scope>NUCLEOTIDE SEQUENCE [LARGE SCALE GENOMIC DNA]</scope>
    <source>
        <strain evidence="2">DmW_045</strain>
    </source>
</reference>
<dbReference type="Pfam" id="PF07642">
    <property type="entry name" value="BBP2"/>
    <property type="match status" value="1"/>
</dbReference>
<feature type="chain" id="PRO_5013304485" description="Porin" evidence="1">
    <location>
        <begin position="23"/>
        <end position="480"/>
    </location>
</feature>
<proteinExistence type="predicted"/>
<dbReference type="Proteomes" id="UP000194639">
    <property type="component" value="Unassembled WGS sequence"/>
</dbReference>
<keyword evidence="1" id="KW-0732">Signal</keyword>
<comment type="caution">
    <text evidence="2">The sequence shown here is derived from an EMBL/GenBank/DDBJ whole genome shotgun (WGS) entry which is preliminary data.</text>
</comment>
<name>A0A252A716_9PROT</name>
<accession>A0A252A716</accession>
<evidence type="ECO:0000313" key="3">
    <source>
        <dbReference type="Proteomes" id="UP000194639"/>
    </source>
</evidence>
<dbReference type="InterPro" id="IPR011486">
    <property type="entry name" value="BBP2"/>
</dbReference>
<dbReference type="RefSeq" id="WP_086551448.1">
    <property type="nucleotide sequence ID" value="NZ_JOMO01000002.1"/>
</dbReference>
<evidence type="ECO:0008006" key="4">
    <source>
        <dbReference type="Google" id="ProtNLM"/>
    </source>
</evidence>
<evidence type="ECO:0000256" key="1">
    <source>
        <dbReference type="SAM" id="SignalP"/>
    </source>
</evidence>
<sequence>MPSKHTPAFLCLLWGVALPALAHAQTMQGSSAAQPPAGQGPVQATAQAAPLKQSVETDPDLPTMRVGNLFTPPNGKPRSYWDGLVGHVSIEGGISGNPWTHTGRNFGQYYMDRANTATLNQIMGSLSHPITPIGGGYGVGFVIEAMYGSDARYDPTIGMGDGSLTGQYQWAPTQIHLDAHLPWIFKHGIDVQIGQMYGLMGTEGTPALARQMYSFSYAADYIMPFEMVGIVATMHLSKHMDWILGIDAGSSVTFGEAGNNSRPKGYFGFAWNNLLDGRLNIHAVGHFGPGGNNGPTRISALGWSSAGIGPKANHLMQYNPDVMVTYHASKTVSVTLDATYLHDDATRDDAYGISTYLAWDINPSLTLNARGEIFRDNNGAVISQYTGSMAYVNALRNQPYSYYNAPPTTYGDLTLGATYRPEAINRHLGKGTFTLRPEIRLDKSLNGTRPFNHAGTVDAPTITNGDENMLTFNCDAVLSF</sequence>
<dbReference type="AlphaFoldDB" id="A0A252A716"/>
<feature type="signal peptide" evidence="1">
    <location>
        <begin position="1"/>
        <end position="22"/>
    </location>
</feature>
<dbReference type="EMBL" id="JOMO01000002">
    <property type="protein sequence ID" value="OUI85379.1"/>
    <property type="molecule type" value="Genomic_DNA"/>
</dbReference>
<protein>
    <recommendedName>
        <fullName evidence="4">Porin</fullName>
    </recommendedName>
</protein>